<evidence type="ECO:0000313" key="3">
    <source>
        <dbReference type="Proteomes" id="UP000611500"/>
    </source>
</evidence>
<dbReference type="InterPro" id="IPR029787">
    <property type="entry name" value="Nucleotide_cyclase"/>
</dbReference>
<accession>A0A8J3H8N0</accession>
<proteinExistence type="predicted"/>
<evidence type="ECO:0000259" key="1">
    <source>
        <dbReference type="PROSITE" id="PS50125"/>
    </source>
</evidence>
<dbReference type="InterPro" id="IPR050697">
    <property type="entry name" value="Adenylyl/Guanylyl_Cyclase_3/4"/>
</dbReference>
<dbReference type="EMBL" id="BNAP01000027">
    <property type="protein sequence ID" value="GHH00679.1"/>
    <property type="molecule type" value="Genomic_DNA"/>
</dbReference>
<dbReference type="AlphaFoldDB" id="A0A8J3H8N0"/>
<gene>
    <name evidence="2" type="primary">cyaG</name>
    <name evidence="2" type="ORF">GCM10010961_37520</name>
</gene>
<organism evidence="2 3">
    <name type="scientific">Pseudodonghicola xiamenensis</name>
    <dbReference type="NCBI Taxonomy" id="337702"/>
    <lineage>
        <taxon>Bacteria</taxon>
        <taxon>Pseudomonadati</taxon>
        <taxon>Pseudomonadota</taxon>
        <taxon>Alphaproteobacteria</taxon>
        <taxon>Rhodobacterales</taxon>
        <taxon>Paracoccaceae</taxon>
        <taxon>Pseudodonghicola</taxon>
    </lineage>
</organism>
<reference evidence="2" key="1">
    <citation type="journal article" date="2014" name="Int. J. Syst. Evol. Microbiol.">
        <title>Complete genome sequence of Corynebacterium casei LMG S-19264T (=DSM 44701T), isolated from a smear-ripened cheese.</title>
        <authorList>
            <consortium name="US DOE Joint Genome Institute (JGI-PGF)"/>
            <person name="Walter F."/>
            <person name="Albersmeier A."/>
            <person name="Kalinowski J."/>
            <person name="Ruckert C."/>
        </authorList>
    </citation>
    <scope>NUCLEOTIDE SEQUENCE</scope>
    <source>
        <strain evidence="2">CGMCC 1.7081</strain>
    </source>
</reference>
<reference evidence="2" key="2">
    <citation type="submission" date="2020-09" db="EMBL/GenBank/DDBJ databases">
        <authorList>
            <person name="Sun Q."/>
            <person name="Zhou Y."/>
        </authorList>
    </citation>
    <scope>NUCLEOTIDE SEQUENCE</scope>
    <source>
        <strain evidence="2">CGMCC 1.7081</strain>
    </source>
</reference>
<dbReference type="SMART" id="SM00044">
    <property type="entry name" value="CYCc"/>
    <property type="match status" value="1"/>
</dbReference>
<dbReference type="CDD" id="cd07302">
    <property type="entry name" value="CHD"/>
    <property type="match status" value="1"/>
</dbReference>
<dbReference type="PROSITE" id="PS50125">
    <property type="entry name" value="GUANYLATE_CYCLASE_2"/>
    <property type="match status" value="1"/>
</dbReference>
<evidence type="ECO:0000313" key="2">
    <source>
        <dbReference type="EMBL" id="GHH00679.1"/>
    </source>
</evidence>
<protein>
    <submittedName>
        <fullName evidence="2">Adenylate cyclase</fullName>
    </submittedName>
</protein>
<dbReference type="PANTHER" id="PTHR43081">
    <property type="entry name" value="ADENYLATE CYCLASE, TERMINAL-DIFFERENTIATION SPECIFIC-RELATED"/>
    <property type="match status" value="1"/>
</dbReference>
<dbReference type="Proteomes" id="UP000611500">
    <property type="component" value="Unassembled WGS sequence"/>
</dbReference>
<comment type="caution">
    <text evidence="2">The sequence shown here is derived from an EMBL/GenBank/DDBJ whole genome shotgun (WGS) entry which is preliminary data.</text>
</comment>
<dbReference type="Pfam" id="PF00211">
    <property type="entry name" value="Guanylate_cyc"/>
    <property type="match status" value="1"/>
</dbReference>
<dbReference type="GO" id="GO:0004016">
    <property type="term" value="F:adenylate cyclase activity"/>
    <property type="evidence" value="ECO:0007669"/>
    <property type="project" value="UniProtKB-ARBA"/>
</dbReference>
<dbReference type="PANTHER" id="PTHR43081:SF11">
    <property type="entry name" value="BLR2264 PROTEIN"/>
    <property type="match status" value="1"/>
</dbReference>
<dbReference type="GO" id="GO:0035556">
    <property type="term" value="P:intracellular signal transduction"/>
    <property type="evidence" value="ECO:0007669"/>
    <property type="project" value="InterPro"/>
</dbReference>
<sequence>MPLMRLHVAQRALHPRFGGIGFDWLRDGVDGGVSLERYAHSAEPLQQWLQSPLYHLLSSHETEYRVRLSDVVERNRFPLLTELWEAGATDYFATGLLFQKSPEAAKIDVKNMPQGMLISYCSDAPEGFSEEDLHLIRCTLPSLGLALKSTANRRMAQDLLQAYLGRDAGERVLSGEIQLGSVEELNAVICLFDLSGFTSLAEQIPGPEMIAMLNAYHGLAVTAIQERGGNVLKFMGDGLLAMFDQPDPERAACAALDMVSELSDRVAATNRAREREGLPVARCTFALHAGQIYYGNIGAENRLDFTVIGPAVNLTARIADMHRALGRRVILSEQVFEAARKGNHDLVSLGRYVLRGVSQPQELYTIWPDTWV</sequence>
<name>A0A8J3H8N0_9RHOB</name>
<dbReference type="InterPro" id="IPR001054">
    <property type="entry name" value="A/G_cyclase"/>
</dbReference>
<feature type="domain" description="Guanylate cyclase" evidence="1">
    <location>
        <begin position="188"/>
        <end position="319"/>
    </location>
</feature>
<dbReference type="GO" id="GO:0006171">
    <property type="term" value="P:cAMP biosynthetic process"/>
    <property type="evidence" value="ECO:0007669"/>
    <property type="project" value="TreeGrafter"/>
</dbReference>
<dbReference type="Gene3D" id="3.30.70.1230">
    <property type="entry name" value="Nucleotide cyclase"/>
    <property type="match status" value="1"/>
</dbReference>
<keyword evidence="3" id="KW-1185">Reference proteome</keyword>
<dbReference type="SUPFAM" id="SSF55073">
    <property type="entry name" value="Nucleotide cyclase"/>
    <property type="match status" value="1"/>
</dbReference>